<dbReference type="PANTHER" id="PTHR20957:SF0">
    <property type="entry name" value="RNA-BINDING PROTEIN 48"/>
    <property type="match status" value="1"/>
</dbReference>
<dbReference type="GO" id="GO:0005681">
    <property type="term" value="C:spliceosomal complex"/>
    <property type="evidence" value="ECO:0007669"/>
    <property type="project" value="UniProtKB-KW"/>
</dbReference>
<dbReference type="AlphaFoldDB" id="A0A8C6T1G3"/>
<reference evidence="9" key="1">
    <citation type="submission" date="2025-08" db="UniProtKB">
        <authorList>
            <consortium name="Ensembl"/>
        </authorList>
    </citation>
    <scope>IDENTIFICATION</scope>
</reference>
<dbReference type="InterPro" id="IPR039599">
    <property type="entry name" value="RBM48"/>
</dbReference>
<keyword evidence="10" id="KW-1185">Reference proteome</keyword>
<dbReference type="PANTHER" id="PTHR20957">
    <property type="entry name" value="RNA-BINDING PROTEIN 48"/>
    <property type="match status" value="1"/>
</dbReference>
<evidence type="ECO:0000313" key="10">
    <source>
        <dbReference type="Proteomes" id="UP000694523"/>
    </source>
</evidence>
<dbReference type="GO" id="GO:0006397">
    <property type="term" value="P:mRNA processing"/>
    <property type="evidence" value="ECO:0007669"/>
    <property type="project" value="UniProtKB-KW"/>
</dbReference>
<reference evidence="9" key="2">
    <citation type="submission" date="2025-09" db="UniProtKB">
        <authorList>
            <consortium name="Ensembl"/>
        </authorList>
    </citation>
    <scope>IDENTIFICATION</scope>
</reference>
<dbReference type="FunFam" id="3.30.70.330:FF:000424">
    <property type="entry name" value="RNA-binding protein 48 isoform X4"/>
    <property type="match status" value="1"/>
</dbReference>
<evidence type="ECO:0000256" key="1">
    <source>
        <dbReference type="ARBA" id="ARBA00006938"/>
    </source>
</evidence>
<evidence type="ECO:0000256" key="5">
    <source>
        <dbReference type="ARBA" id="ARBA00022884"/>
    </source>
</evidence>
<evidence type="ECO:0000256" key="7">
    <source>
        <dbReference type="ARBA" id="ARBA00035004"/>
    </source>
</evidence>
<proteinExistence type="inferred from homology"/>
<name>A0A8C6T1G3_9GOBI</name>
<accession>A0A8C6T1G3</accession>
<dbReference type="Ensembl" id="ENSNMLT00000016708.1">
    <property type="protein sequence ID" value="ENSNMLP00000014868.1"/>
    <property type="gene ID" value="ENSNMLG00000009890.1"/>
</dbReference>
<dbReference type="InterPro" id="IPR035979">
    <property type="entry name" value="RBD_domain_sf"/>
</dbReference>
<evidence type="ECO:0000313" key="9">
    <source>
        <dbReference type="Ensembl" id="ENSNMLP00000014868.1"/>
    </source>
</evidence>
<keyword evidence="5" id="KW-0694">RNA-binding</keyword>
<evidence type="ECO:0000256" key="4">
    <source>
        <dbReference type="ARBA" id="ARBA00022728"/>
    </source>
</evidence>
<evidence type="ECO:0000256" key="3">
    <source>
        <dbReference type="ARBA" id="ARBA00022664"/>
    </source>
</evidence>
<evidence type="ECO:0000256" key="6">
    <source>
        <dbReference type="ARBA" id="ARBA00023187"/>
    </source>
</evidence>
<evidence type="ECO:0000256" key="8">
    <source>
        <dbReference type="SAM" id="MobiDB-lite"/>
    </source>
</evidence>
<dbReference type="InterPro" id="IPR034264">
    <property type="entry name" value="RBM48_RRM"/>
</dbReference>
<dbReference type="CDD" id="cd12442">
    <property type="entry name" value="RRM_RBM48"/>
    <property type="match status" value="1"/>
</dbReference>
<comment type="function">
    <text evidence="7">As a component of the minor spliceosome, involved in the splicing of U12-type introns in pre-mRNAs.</text>
</comment>
<dbReference type="GO" id="GO:0003723">
    <property type="term" value="F:RNA binding"/>
    <property type="evidence" value="ECO:0007669"/>
    <property type="project" value="UniProtKB-KW"/>
</dbReference>
<keyword evidence="3" id="KW-0507">mRNA processing</keyword>
<keyword evidence="4" id="KW-0747">Spliceosome</keyword>
<keyword evidence="6" id="KW-0508">mRNA splicing</keyword>
<dbReference type="SUPFAM" id="SSF54928">
    <property type="entry name" value="RNA-binding domain, RBD"/>
    <property type="match status" value="1"/>
</dbReference>
<organism evidence="9 10">
    <name type="scientific">Neogobius melanostomus</name>
    <name type="common">round goby</name>
    <dbReference type="NCBI Taxonomy" id="47308"/>
    <lineage>
        <taxon>Eukaryota</taxon>
        <taxon>Metazoa</taxon>
        <taxon>Chordata</taxon>
        <taxon>Craniata</taxon>
        <taxon>Vertebrata</taxon>
        <taxon>Euteleostomi</taxon>
        <taxon>Actinopterygii</taxon>
        <taxon>Neopterygii</taxon>
        <taxon>Teleostei</taxon>
        <taxon>Neoteleostei</taxon>
        <taxon>Acanthomorphata</taxon>
        <taxon>Gobiaria</taxon>
        <taxon>Gobiiformes</taxon>
        <taxon>Gobioidei</taxon>
        <taxon>Gobiidae</taxon>
        <taxon>Benthophilinae</taxon>
        <taxon>Neogobiini</taxon>
        <taxon>Neogobius</taxon>
    </lineage>
</organism>
<feature type="compositionally biased region" description="Basic and acidic residues" evidence="8">
    <location>
        <begin position="189"/>
        <end position="204"/>
    </location>
</feature>
<evidence type="ECO:0000256" key="2">
    <source>
        <dbReference type="ARBA" id="ARBA00015189"/>
    </source>
</evidence>
<dbReference type="GO" id="GO:0005654">
    <property type="term" value="C:nucleoplasm"/>
    <property type="evidence" value="ECO:0007669"/>
    <property type="project" value="TreeGrafter"/>
</dbReference>
<feature type="region of interest" description="Disordered" evidence="8">
    <location>
        <begin position="185"/>
        <end position="217"/>
    </location>
</feature>
<dbReference type="GO" id="GO:0008380">
    <property type="term" value="P:RNA splicing"/>
    <property type="evidence" value="ECO:0007669"/>
    <property type="project" value="UniProtKB-KW"/>
</dbReference>
<comment type="similarity">
    <text evidence="1">Belongs to the RBM48 family.</text>
</comment>
<sequence>MCISRPKYREGRKAKAVKVYTINLESRYVMVQGVPAIGVMNELIQLCALYGTVEEYRPLDEYPAEEFTEVYLVKFQRLTSARAAKRRMDEKSFYGGVLHVCYVPEYETVEDTRQKLLDRKHYIMRTLHFIGMYFISSNLKWSRRNHSGFPLLPLPPREYEYPGYSHRGSLPTEDKMGTLHNAIIVDQSQPREQRTTSHDTHSNKYNDQPLSPQPPVRFLPRTTQLEKRKLVAADDTEPLLKDDTCQSEVFIGPKLPEPPKIDMEDDSLNTTVKRIRGTMKQVFNALIKNLIL</sequence>
<dbReference type="Proteomes" id="UP000694523">
    <property type="component" value="Unplaced"/>
</dbReference>
<protein>
    <recommendedName>
        <fullName evidence="2">RNA-binding protein 48</fullName>
    </recommendedName>
</protein>